<dbReference type="CDD" id="cd00060">
    <property type="entry name" value="FHA"/>
    <property type="match status" value="1"/>
</dbReference>
<dbReference type="InterPro" id="IPR050206">
    <property type="entry name" value="FtsK/SpoIIIE/SftA"/>
</dbReference>
<dbReference type="PANTHER" id="PTHR22683:SF1">
    <property type="entry name" value="TYPE VII SECRETION SYSTEM PROTEIN ESSC"/>
    <property type="match status" value="1"/>
</dbReference>
<feature type="compositionally biased region" description="Low complexity" evidence="5">
    <location>
        <begin position="450"/>
        <end position="470"/>
    </location>
</feature>
<dbReference type="EMBL" id="JBHXKZ010000009">
    <property type="protein sequence ID" value="MFD4823642.1"/>
    <property type="molecule type" value="Genomic_DNA"/>
</dbReference>
<dbReference type="InterPro" id="IPR008984">
    <property type="entry name" value="SMAD_FHA_dom_sf"/>
</dbReference>
<dbReference type="Pfam" id="PF01580">
    <property type="entry name" value="FtsK_SpoIIIE"/>
    <property type="match status" value="1"/>
</dbReference>
<protein>
    <submittedName>
        <fullName evidence="8">FHA domain-containing protein</fullName>
    </submittedName>
</protein>
<feature type="region of interest" description="Disordered" evidence="5">
    <location>
        <begin position="1074"/>
        <end position="1125"/>
    </location>
</feature>
<dbReference type="RefSeq" id="WP_382772755.1">
    <property type="nucleotide sequence ID" value="NZ_JBHXKZ010000009.1"/>
</dbReference>
<dbReference type="PROSITE" id="PS50901">
    <property type="entry name" value="FTSK"/>
    <property type="match status" value="1"/>
</dbReference>
<feature type="domain" description="FtsK" evidence="7">
    <location>
        <begin position="960"/>
        <end position="1212"/>
    </location>
</feature>
<evidence type="ECO:0000256" key="1">
    <source>
        <dbReference type="ARBA" id="ARBA00022553"/>
    </source>
</evidence>
<dbReference type="PROSITE" id="PS50006">
    <property type="entry name" value="FHA_DOMAIN"/>
    <property type="match status" value="1"/>
</dbReference>
<keyword evidence="9" id="KW-1185">Reference proteome</keyword>
<dbReference type="Pfam" id="PF00498">
    <property type="entry name" value="FHA"/>
    <property type="match status" value="1"/>
</dbReference>
<accession>A0ABW6F1P1</accession>
<feature type="domain" description="FHA" evidence="6">
    <location>
        <begin position="120"/>
        <end position="170"/>
    </location>
</feature>
<dbReference type="PANTHER" id="PTHR22683">
    <property type="entry name" value="SPORULATION PROTEIN RELATED"/>
    <property type="match status" value="1"/>
</dbReference>
<name>A0ABW6F1P1_9ACTN</name>
<reference evidence="8 9" key="1">
    <citation type="submission" date="2024-09" db="EMBL/GenBank/DDBJ databases">
        <title>The Natural Products Discovery Center: Release of the First 8490 Sequenced Strains for Exploring Actinobacteria Biosynthetic Diversity.</title>
        <authorList>
            <person name="Kalkreuter E."/>
            <person name="Kautsar S.A."/>
            <person name="Yang D."/>
            <person name="Bader C.D."/>
            <person name="Teijaro C.N."/>
            <person name="Fluegel L."/>
            <person name="Davis C.M."/>
            <person name="Simpson J.R."/>
            <person name="Lauterbach L."/>
            <person name="Steele A.D."/>
            <person name="Gui C."/>
            <person name="Meng S."/>
            <person name="Li G."/>
            <person name="Viehrig K."/>
            <person name="Ye F."/>
            <person name="Su P."/>
            <person name="Kiefer A.F."/>
            <person name="Nichols A."/>
            <person name="Cepeda A.J."/>
            <person name="Yan W."/>
            <person name="Fan B."/>
            <person name="Jiang Y."/>
            <person name="Adhikari A."/>
            <person name="Zheng C.-J."/>
            <person name="Schuster L."/>
            <person name="Cowan T.M."/>
            <person name="Smanski M.J."/>
            <person name="Chevrette M.G."/>
            <person name="De Carvalho L.P.S."/>
            <person name="Shen B."/>
        </authorList>
    </citation>
    <scope>NUCLEOTIDE SEQUENCE [LARGE SCALE GENOMIC DNA]</scope>
    <source>
        <strain evidence="8 9">NPDC058428</strain>
    </source>
</reference>
<feature type="binding site" evidence="4">
    <location>
        <begin position="978"/>
        <end position="985"/>
    </location>
    <ligand>
        <name>ATP</name>
        <dbReference type="ChEBI" id="CHEBI:30616"/>
    </ligand>
</feature>
<evidence type="ECO:0000256" key="4">
    <source>
        <dbReference type="PROSITE-ProRule" id="PRU00289"/>
    </source>
</evidence>
<dbReference type="SMART" id="SM00240">
    <property type="entry name" value="FHA"/>
    <property type="match status" value="1"/>
</dbReference>
<keyword evidence="1" id="KW-0597">Phosphoprotein</keyword>
<organism evidence="8 9">
    <name type="scientific">Streptomyces rubiginosohelvolus</name>
    <dbReference type="NCBI Taxonomy" id="67362"/>
    <lineage>
        <taxon>Bacteria</taxon>
        <taxon>Bacillati</taxon>
        <taxon>Actinomycetota</taxon>
        <taxon>Actinomycetes</taxon>
        <taxon>Kitasatosporales</taxon>
        <taxon>Streptomycetaceae</taxon>
        <taxon>Streptomyces</taxon>
    </lineage>
</organism>
<feature type="region of interest" description="Disordered" evidence="5">
    <location>
        <begin position="806"/>
        <end position="946"/>
    </location>
</feature>
<gene>
    <name evidence="8" type="ORF">ACFWOQ_13800</name>
</gene>
<evidence type="ECO:0000259" key="6">
    <source>
        <dbReference type="PROSITE" id="PS50006"/>
    </source>
</evidence>
<keyword evidence="2 4" id="KW-0547">Nucleotide-binding</keyword>
<feature type="compositionally biased region" description="Gly residues" evidence="5">
    <location>
        <begin position="402"/>
        <end position="449"/>
    </location>
</feature>
<feature type="compositionally biased region" description="Low complexity" evidence="5">
    <location>
        <begin position="931"/>
        <end position="945"/>
    </location>
</feature>
<feature type="compositionally biased region" description="Low complexity" evidence="5">
    <location>
        <begin position="243"/>
        <end position="259"/>
    </location>
</feature>
<sequence>MQIRLTVLAPRSGQTPARSCDVLVTAPAGTALAAVASQLAAAVSGPESSQGGGAVVLFAGRDRLDGHRIALGEPPLVDGAVLSLQVPGDDEATDDAVPAQLHVVAGPDAGGVHLLHGGQIRIGRSADADVPLDDPDVSRLHCAVTVSDDGRVSVADLGSTNGTSLDGVEVRERPVRLAPGALLRLGESTLRLTSGSRPATLPTAPDGEGHLRVTRAETGAAAPGQGTGAPFAAHTPDHGGQGPAQAYGAPAAASFASSGTYGDLDSSPAEASWPERAEAGPGAYEAGGAHARGEESAAAPAPRRGIGAWARRLKGGAKGEPAAGPEAGSGERADAYGSARTPAGPGARAAYGTGAYDSGAQGAGAQGLGARGSSAYGSEAYGGDAYGGDAYGTGTYGSGAHGSGGHGSDGHGSGGRGSASGPSGVPGGSAGGSSGGPGGFGDPVGGPSGAGHLASPASPGSPFSALPSAPEGTWPDPAAVLLTALGPGPRLWERHPTHPEALVVRLGTTDRAEVPAVPVTVGLREAGSLGLAGPRARLAGLARATVAQLAALHSPFDLEIVLISTDRSRTLEERRREWSWLGWLPHLRPTHGQDCRLLLAYDREQAEVRAAELVRRLDEGPLGPGWPHLDRAAVAEAARAHTGPHTVVVLDGDPGTAFLRETTARLAGAGAAAGIHLVCLAETPAASPTSPVAATYEAACRSSIAFRECGAVAMLSGDVATALRLLRTAGGQAAGHGTVAAVDAVSAAWAERFGRALAPLREEGSAALAGRPTTAALPPSARLLDELGLARATPASLMARWASTAEAQPGASAPRAAAAPQPRADLDSPNSGRTLSAGPRVGPQRTAASPHHDSGRTPYPAAGAPDPDRTPYPPLDSRDSSRTPYPPLDSRDSGRTPYPPLDTRDSERTPYLGAQRSASESGAETRERGDTTTSTSGSGGAAPATVHTGRPVLVLGAGPCGPLSVDLADEGPHLLIEGPPGSGRTELLRAVAASLASAARPDRLGILLVDGSGGEQGERGEGLLPCTELPHVFAHLVASDPVRMREFAQALGGELKRRAELLGELDFATWHERYGQQQAQQEAAPRIVGQRPPSGAERRGDLDSPASGTLRLRPAAARSADPGPSPLPRLVVLADDFDALVAPALGSPGRPAAGSVVRALEAVARDGGRLGVHLVATSARPDRTEDTELARGARLRIVLDAPVLPPSPDEPAPGRGRLGHPDGRVTPFQGGRVTGRIPRTATLRPTVVPLEWERMGDPPTRRPVRELGNGPTDLALLASALERAARSVNAERLPALVPFTA</sequence>
<feature type="compositionally biased region" description="Low complexity" evidence="5">
    <location>
        <begin position="279"/>
        <end position="289"/>
    </location>
</feature>
<evidence type="ECO:0000313" key="9">
    <source>
        <dbReference type="Proteomes" id="UP001598352"/>
    </source>
</evidence>
<proteinExistence type="predicted"/>
<dbReference type="InterPro" id="IPR003593">
    <property type="entry name" value="AAA+_ATPase"/>
</dbReference>
<evidence type="ECO:0000256" key="3">
    <source>
        <dbReference type="ARBA" id="ARBA00022840"/>
    </source>
</evidence>
<evidence type="ECO:0000256" key="2">
    <source>
        <dbReference type="ARBA" id="ARBA00022741"/>
    </source>
</evidence>
<evidence type="ECO:0000313" key="8">
    <source>
        <dbReference type="EMBL" id="MFD4823642.1"/>
    </source>
</evidence>
<dbReference type="SUPFAM" id="SSF52540">
    <property type="entry name" value="P-loop containing nucleoside triphosphate hydrolases"/>
    <property type="match status" value="1"/>
</dbReference>
<keyword evidence="3 4" id="KW-0067">ATP-binding</keyword>
<feature type="compositionally biased region" description="Low complexity" evidence="5">
    <location>
        <begin position="297"/>
        <end position="310"/>
    </location>
</feature>
<feature type="region of interest" description="Disordered" evidence="5">
    <location>
        <begin position="402"/>
        <end position="471"/>
    </location>
</feature>
<dbReference type="InterPro" id="IPR027417">
    <property type="entry name" value="P-loop_NTPase"/>
</dbReference>
<dbReference type="Gene3D" id="2.60.200.20">
    <property type="match status" value="1"/>
</dbReference>
<feature type="region of interest" description="Disordered" evidence="5">
    <location>
        <begin position="220"/>
        <end position="345"/>
    </location>
</feature>
<dbReference type="InterPro" id="IPR002543">
    <property type="entry name" value="FtsK_dom"/>
</dbReference>
<feature type="compositionally biased region" description="Low complexity" evidence="5">
    <location>
        <begin position="319"/>
        <end position="328"/>
    </location>
</feature>
<dbReference type="InterPro" id="IPR000253">
    <property type="entry name" value="FHA_dom"/>
</dbReference>
<dbReference type="SMART" id="SM00382">
    <property type="entry name" value="AAA"/>
    <property type="match status" value="1"/>
</dbReference>
<feature type="region of interest" description="Disordered" evidence="5">
    <location>
        <begin position="1202"/>
        <end position="1234"/>
    </location>
</feature>
<dbReference type="Proteomes" id="UP001598352">
    <property type="component" value="Unassembled WGS sequence"/>
</dbReference>
<feature type="compositionally biased region" description="Low complexity" evidence="5">
    <location>
        <begin position="220"/>
        <end position="233"/>
    </location>
</feature>
<comment type="caution">
    <text evidence="8">The sequence shown here is derived from an EMBL/GenBank/DDBJ whole genome shotgun (WGS) entry which is preliminary data.</text>
</comment>
<dbReference type="SUPFAM" id="SSF49879">
    <property type="entry name" value="SMAD/FHA domain"/>
    <property type="match status" value="1"/>
</dbReference>
<feature type="compositionally biased region" description="Low complexity" evidence="5">
    <location>
        <begin position="806"/>
        <end position="823"/>
    </location>
</feature>
<dbReference type="Gene3D" id="3.40.50.300">
    <property type="entry name" value="P-loop containing nucleotide triphosphate hydrolases"/>
    <property type="match status" value="2"/>
</dbReference>
<evidence type="ECO:0000259" key="7">
    <source>
        <dbReference type="PROSITE" id="PS50901"/>
    </source>
</evidence>
<evidence type="ECO:0000256" key="5">
    <source>
        <dbReference type="SAM" id="MobiDB-lite"/>
    </source>
</evidence>